<organism evidence="2 3">
    <name type="scientific">Aeromonas phage 51</name>
    <dbReference type="NCBI Taxonomy" id="1932901"/>
    <lineage>
        <taxon>Viruses</taxon>
        <taxon>Duplodnaviria</taxon>
        <taxon>Heunggongvirae</taxon>
        <taxon>Uroviricota</taxon>
        <taxon>Caudoviricetes</taxon>
        <taxon>Popoffvirus</taxon>
        <taxon>Popoffvirus pv56</taxon>
    </lineage>
</organism>
<evidence type="ECO:0000313" key="3">
    <source>
        <dbReference type="Proteomes" id="UP000225772"/>
    </source>
</evidence>
<name>A0A219YB62_9CAUD</name>
<feature type="transmembrane region" description="Helical" evidence="1">
    <location>
        <begin position="109"/>
        <end position="126"/>
    </location>
</feature>
<evidence type="ECO:0000313" key="2">
    <source>
        <dbReference type="EMBL" id="APU01228.1"/>
    </source>
</evidence>
<dbReference type="EMBL" id="KY290953">
    <property type="protein sequence ID" value="APU01228.1"/>
    <property type="molecule type" value="Genomic_DNA"/>
</dbReference>
<accession>A0A219YB62</accession>
<sequence>MTPTPPSHDPQGAYQLGRMAEALSQNTITLTKLVEAVDENSRSTARLANRQDRMEQTIEQIQADHRKMINIGMTGQATEADVRKRLEWLDRKYQEEVSANGVRDHGKKVLYGAILVALFWFMFALVKDAAVAEVATQISNQTENSNKG</sequence>
<proteinExistence type="predicted"/>
<dbReference type="Proteomes" id="UP000225772">
    <property type="component" value="Segment"/>
</dbReference>
<protein>
    <submittedName>
        <fullName evidence="2">Uncharacterized protein</fullName>
    </submittedName>
</protein>
<keyword evidence="1" id="KW-0812">Transmembrane</keyword>
<reference evidence="2 3" key="1">
    <citation type="journal article" date="2017" name="Sci. Rep.">
        <title>Characterization and diversity of phages infecting Aeromonas salmonicida subsp. salmonicida.</title>
        <authorList>
            <person name="Vincent A.T."/>
            <person name="Paquet V.E."/>
            <person name="Bernatchez A."/>
            <person name="Tremblay D.M."/>
            <person name="Moineau S."/>
            <person name="Charette S.J."/>
        </authorList>
    </citation>
    <scope>NUCLEOTIDE SEQUENCE [LARGE SCALE GENOMIC DNA]</scope>
</reference>
<keyword evidence="1" id="KW-0472">Membrane</keyword>
<keyword evidence="1" id="KW-1133">Transmembrane helix</keyword>
<evidence type="ECO:0000256" key="1">
    <source>
        <dbReference type="SAM" id="Phobius"/>
    </source>
</evidence>